<keyword evidence="6" id="KW-0862">Zinc</keyword>
<evidence type="ECO:0000256" key="4">
    <source>
        <dbReference type="ARBA" id="ARBA00022723"/>
    </source>
</evidence>
<dbReference type="Proteomes" id="UP000663864">
    <property type="component" value="Unassembled WGS sequence"/>
</dbReference>
<dbReference type="SUPFAM" id="SSF81301">
    <property type="entry name" value="Nucleotidyltransferase"/>
    <property type="match status" value="1"/>
</dbReference>
<feature type="compositionally biased region" description="Basic and acidic residues" evidence="7">
    <location>
        <begin position="96"/>
        <end position="111"/>
    </location>
</feature>
<comment type="cofactor">
    <cofactor evidence="2">
        <name>Mg(2+)</name>
        <dbReference type="ChEBI" id="CHEBI:18420"/>
    </cofactor>
</comment>
<keyword evidence="4" id="KW-0479">Metal-binding</keyword>
<dbReference type="EMBL" id="CAJNOT010000070">
    <property type="protein sequence ID" value="CAF0818545.1"/>
    <property type="molecule type" value="Genomic_DNA"/>
</dbReference>
<comment type="cofactor">
    <cofactor evidence="1">
        <name>Mn(2+)</name>
        <dbReference type="ChEBI" id="CHEBI:29035"/>
    </cofactor>
</comment>
<keyword evidence="3" id="KW-0808">Transferase</keyword>
<evidence type="ECO:0000256" key="7">
    <source>
        <dbReference type="SAM" id="MobiDB-lite"/>
    </source>
</evidence>
<feature type="region of interest" description="Disordered" evidence="7">
    <location>
        <begin position="73"/>
        <end position="121"/>
    </location>
</feature>
<dbReference type="SUPFAM" id="SSF81631">
    <property type="entry name" value="PAP/OAS1 substrate-binding domain"/>
    <property type="match status" value="2"/>
</dbReference>
<comment type="caution">
    <text evidence="9">The sequence shown here is derived from an EMBL/GenBank/DDBJ whole genome shotgun (WGS) entry which is preliminary data.</text>
</comment>
<accession>A0A813TZ67</accession>
<evidence type="ECO:0000313" key="9">
    <source>
        <dbReference type="EMBL" id="CAF0818545.1"/>
    </source>
</evidence>
<keyword evidence="6" id="KW-0863">Zinc-finger</keyword>
<keyword evidence="5" id="KW-0460">Magnesium</keyword>
<evidence type="ECO:0000259" key="8">
    <source>
        <dbReference type="PROSITE" id="PS50158"/>
    </source>
</evidence>
<dbReference type="InterPro" id="IPR054708">
    <property type="entry name" value="MTPAP-like_central"/>
</dbReference>
<dbReference type="Gene3D" id="1.10.1410.10">
    <property type="match status" value="2"/>
</dbReference>
<sequence>MNDQPKKSQHKVDCKSISDLVKLNAEKNNKNHRPQIQLTPNHTTENKTNSCQQQKQNHIQNIKSTPKPLLECLKPEPLLTSKPYEKSMSQRRRKNKPFDRENLDRIDDDRINNGNISSPEKIDHERSTIDIREPTSEHLLALKKTFNKILTDRSLSYDSLNQRQLVFTKLHQFITKVRTDCQINLYGSIYFECCLEKPGVMDIDIRFKETSQYDILKELLDLIKKSDLCKEAQIDTEHKPSCINLITNEPNMRVKITSGYNRGLYLSKLIRLYIKFDQRVIKLLRLFRILTKTCNIDKPELGTLHPVVFHIMVIHFLQQLDQPILPCLHEYAYGIDRVPITLNENQYTEFFNVCEKYSYEWKSKNTTSVEMLFLQLLSYYVKTFNSKQFVVSIQTRMPIMKIDKNWRSRKLLVEDPTDIKRSLCQTMQSMRSIEYFRSTLNASLNYFARKQKQKKKLNLNQHIIENTDDDFVEIIPDDIPTNEPINSLHNSYKLFYKHLPPTIVRDINIKQGRVREYYKRTFDNENNKLSKAIIQLNSLNNKYDNSVDNDIQEAFQHDLENNFEITDENDDDENENHSHLLEQLISHEDDDDEQILNDSLQQINIEQQQETICEESPTIDGEDQSIDDDELSTVTNDIQPVLENIINDKAEELHNNLETPLSTEETSRNDVESSTELHSTEENTTKSSCLSPINIKTNSITTNNDNNNQIPSAFISPIKLEQIINDEQSTNDNNTCTDNSSELFYDFRPENFHAEQGAPYVCTTCNGVGHLKNECPELIIPNMIDLPAISEQWIDIISKICRQITERFKPKKNDLENRQQILNQLERQFQKDYPDCNLHAFGSYYNGFGFHQSDLDVCIVFNDEREQNNDEVIRIMQKILRAMKSSNTFDDVRPILQAKVPIIRTRHRQWRIAIDISLHNMLAIENTRLLKTYTDIDPRVSQLGYMIKYLAKLCYIGDASRGTLSSYAYIIMLIHFLQQIQPAVLPVLQQLKDPTNKTSMHKKCSKWNVYFYEDLSKLKDIWKNENKLSSGALWIEFLRFYTEQFNYEEHVVTIRQIEPLLKHEKGWLRQTIAIEDPFELSHNLAGGLSPRNWIIIRRVFIRARQQFGIQPENINITGPNMSLIEETLFNIDDLCPTNAPKRCEWCKGPYHIRKRCPKLASLANENEKKKRTINHNEQQSYMNNHLTHTTNNFRNNVQYNNNNGNRYIHPKSAPPNQRPFQYTTNEKSREYNNSLEQSTNNSHRSYQSNHHRKECYICRSTEHLKAQCPSLQKKNTVPKQKFSS</sequence>
<proteinExistence type="predicted"/>
<dbReference type="GO" id="GO:0003676">
    <property type="term" value="F:nucleic acid binding"/>
    <property type="evidence" value="ECO:0007669"/>
    <property type="project" value="InterPro"/>
</dbReference>
<feature type="compositionally biased region" description="Polar residues" evidence="7">
    <location>
        <begin position="1218"/>
        <end position="1248"/>
    </location>
</feature>
<feature type="region of interest" description="Disordered" evidence="7">
    <location>
        <begin position="25"/>
        <end position="55"/>
    </location>
</feature>
<feature type="compositionally biased region" description="Low complexity" evidence="7">
    <location>
        <begin position="1193"/>
        <end position="1205"/>
    </location>
</feature>
<dbReference type="Pfam" id="PF00098">
    <property type="entry name" value="zf-CCHC"/>
    <property type="match status" value="1"/>
</dbReference>
<dbReference type="InterPro" id="IPR043519">
    <property type="entry name" value="NT_sf"/>
</dbReference>
<name>A0A813TZ67_9BILA</name>
<evidence type="ECO:0000256" key="6">
    <source>
        <dbReference type="PROSITE-ProRule" id="PRU00047"/>
    </source>
</evidence>
<dbReference type="GO" id="GO:0031123">
    <property type="term" value="P:RNA 3'-end processing"/>
    <property type="evidence" value="ECO:0007669"/>
    <property type="project" value="TreeGrafter"/>
</dbReference>
<dbReference type="SMART" id="SM00343">
    <property type="entry name" value="ZnF_C2HC"/>
    <property type="match status" value="3"/>
</dbReference>
<evidence type="ECO:0000256" key="2">
    <source>
        <dbReference type="ARBA" id="ARBA00001946"/>
    </source>
</evidence>
<protein>
    <recommendedName>
        <fullName evidence="8">CCHC-type domain-containing protein</fullName>
    </recommendedName>
</protein>
<dbReference type="Pfam" id="PF03828">
    <property type="entry name" value="PAP_assoc"/>
    <property type="match status" value="2"/>
</dbReference>
<reference evidence="9" key="1">
    <citation type="submission" date="2021-02" db="EMBL/GenBank/DDBJ databases">
        <authorList>
            <person name="Nowell W R."/>
        </authorList>
    </citation>
    <scope>NUCLEOTIDE SEQUENCE</scope>
</reference>
<feature type="compositionally biased region" description="Polar residues" evidence="7">
    <location>
        <begin position="34"/>
        <end position="51"/>
    </location>
</feature>
<evidence type="ECO:0000256" key="3">
    <source>
        <dbReference type="ARBA" id="ARBA00022679"/>
    </source>
</evidence>
<dbReference type="PANTHER" id="PTHR12271:SF66">
    <property type="entry name" value="TERMINAL URIDYLYLTRANSFERASE TAILOR"/>
    <property type="match status" value="1"/>
</dbReference>
<dbReference type="CDD" id="cd05402">
    <property type="entry name" value="NT_PAP_TUTase"/>
    <property type="match status" value="1"/>
</dbReference>
<organism evidence="9 10">
    <name type="scientific">Rotaria sordida</name>
    <dbReference type="NCBI Taxonomy" id="392033"/>
    <lineage>
        <taxon>Eukaryota</taxon>
        <taxon>Metazoa</taxon>
        <taxon>Spiralia</taxon>
        <taxon>Gnathifera</taxon>
        <taxon>Rotifera</taxon>
        <taxon>Eurotatoria</taxon>
        <taxon>Bdelloidea</taxon>
        <taxon>Philodinida</taxon>
        <taxon>Philodinidae</taxon>
        <taxon>Rotaria</taxon>
    </lineage>
</organism>
<dbReference type="Pfam" id="PF22600">
    <property type="entry name" value="MTPAP-like_central"/>
    <property type="match status" value="1"/>
</dbReference>
<dbReference type="Gene3D" id="3.30.460.10">
    <property type="entry name" value="Beta Polymerase, domain 2"/>
    <property type="match status" value="2"/>
</dbReference>
<evidence type="ECO:0000313" key="10">
    <source>
        <dbReference type="Proteomes" id="UP000663864"/>
    </source>
</evidence>
<feature type="domain" description="CCHC-type" evidence="8">
    <location>
        <begin position="762"/>
        <end position="777"/>
    </location>
</feature>
<dbReference type="GO" id="GO:0050265">
    <property type="term" value="F:RNA uridylyltransferase activity"/>
    <property type="evidence" value="ECO:0007669"/>
    <property type="project" value="TreeGrafter"/>
</dbReference>
<dbReference type="GO" id="GO:0008270">
    <property type="term" value="F:zinc ion binding"/>
    <property type="evidence" value="ECO:0007669"/>
    <property type="project" value="UniProtKB-KW"/>
</dbReference>
<dbReference type="InterPro" id="IPR045100">
    <property type="entry name" value="TUT4/7_NTP_transf"/>
</dbReference>
<evidence type="ECO:0000256" key="1">
    <source>
        <dbReference type="ARBA" id="ARBA00001936"/>
    </source>
</evidence>
<feature type="region of interest" description="Disordered" evidence="7">
    <location>
        <begin position="1193"/>
        <end position="1250"/>
    </location>
</feature>
<dbReference type="PANTHER" id="PTHR12271">
    <property type="entry name" value="POLY A POLYMERASE CID PAP -RELATED"/>
    <property type="match status" value="1"/>
</dbReference>
<dbReference type="InterPro" id="IPR002058">
    <property type="entry name" value="PAP_assoc"/>
</dbReference>
<gene>
    <name evidence="9" type="ORF">ZHD862_LOCUS3258</name>
</gene>
<dbReference type="InterPro" id="IPR001878">
    <property type="entry name" value="Znf_CCHC"/>
</dbReference>
<dbReference type="PROSITE" id="PS50158">
    <property type="entry name" value="ZF_CCHC"/>
    <property type="match status" value="1"/>
</dbReference>
<dbReference type="Pfam" id="PF19088">
    <property type="entry name" value="TUTase"/>
    <property type="match status" value="1"/>
</dbReference>
<feature type="region of interest" description="Disordered" evidence="7">
    <location>
        <begin position="657"/>
        <end position="690"/>
    </location>
</feature>
<evidence type="ECO:0000256" key="5">
    <source>
        <dbReference type="ARBA" id="ARBA00022842"/>
    </source>
</evidence>